<reference evidence="2" key="1">
    <citation type="journal article" date="2017" name="Genome Biol.">
        <title>Comparative genomics reveals high biological diversity and specific adaptations in the industrially and medically important fungal genus Aspergillus.</title>
        <authorList>
            <person name="de Vries R.P."/>
            <person name="Riley R."/>
            <person name="Wiebenga A."/>
            <person name="Aguilar-Osorio G."/>
            <person name="Amillis S."/>
            <person name="Uchima C.A."/>
            <person name="Anderluh G."/>
            <person name="Asadollahi M."/>
            <person name="Askin M."/>
            <person name="Barry K."/>
            <person name="Battaglia E."/>
            <person name="Bayram O."/>
            <person name="Benocci T."/>
            <person name="Braus-Stromeyer S.A."/>
            <person name="Caldana C."/>
            <person name="Canovas D."/>
            <person name="Cerqueira G.C."/>
            <person name="Chen F."/>
            <person name="Chen W."/>
            <person name="Choi C."/>
            <person name="Clum A."/>
            <person name="Dos Santos R.A."/>
            <person name="Damasio A.R."/>
            <person name="Diallinas G."/>
            <person name="Emri T."/>
            <person name="Fekete E."/>
            <person name="Flipphi M."/>
            <person name="Freyberg S."/>
            <person name="Gallo A."/>
            <person name="Gournas C."/>
            <person name="Habgood R."/>
            <person name="Hainaut M."/>
            <person name="Harispe M.L."/>
            <person name="Henrissat B."/>
            <person name="Hilden K.S."/>
            <person name="Hope R."/>
            <person name="Hossain A."/>
            <person name="Karabika E."/>
            <person name="Karaffa L."/>
            <person name="Karanyi Z."/>
            <person name="Krasevec N."/>
            <person name="Kuo A."/>
            <person name="Kusch H."/>
            <person name="LaButti K."/>
            <person name="Lagendijk E.L."/>
            <person name="Lapidus A."/>
            <person name="Levasseur A."/>
            <person name="Lindquist E."/>
            <person name="Lipzen A."/>
            <person name="Logrieco A.F."/>
            <person name="MacCabe A."/>
            <person name="Maekelae M.R."/>
            <person name="Malavazi I."/>
            <person name="Melin P."/>
            <person name="Meyer V."/>
            <person name="Mielnichuk N."/>
            <person name="Miskei M."/>
            <person name="Molnar A.P."/>
            <person name="Mule G."/>
            <person name="Ngan C.Y."/>
            <person name="Orejas M."/>
            <person name="Orosz E."/>
            <person name="Ouedraogo J.P."/>
            <person name="Overkamp K.M."/>
            <person name="Park H.-S."/>
            <person name="Perrone G."/>
            <person name="Piumi F."/>
            <person name="Punt P.J."/>
            <person name="Ram A.F."/>
            <person name="Ramon A."/>
            <person name="Rauscher S."/>
            <person name="Record E."/>
            <person name="Riano-Pachon D.M."/>
            <person name="Robert V."/>
            <person name="Roehrig J."/>
            <person name="Ruller R."/>
            <person name="Salamov A."/>
            <person name="Salih N.S."/>
            <person name="Samson R.A."/>
            <person name="Sandor E."/>
            <person name="Sanguinetti M."/>
            <person name="Schuetze T."/>
            <person name="Sepcic K."/>
            <person name="Shelest E."/>
            <person name="Sherlock G."/>
            <person name="Sophianopoulou V."/>
            <person name="Squina F.M."/>
            <person name="Sun H."/>
            <person name="Susca A."/>
            <person name="Todd R.B."/>
            <person name="Tsang A."/>
            <person name="Unkles S.E."/>
            <person name="van de Wiele N."/>
            <person name="van Rossen-Uffink D."/>
            <person name="Oliveira J.V."/>
            <person name="Vesth T.C."/>
            <person name="Visser J."/>
            <person name="Yu J.-H."/>
            <person name="Zhou M."/>
            <person name="Andersen M.R."/>
            <person name="Archer D.B."/>
            <person name="Baker S.E."/>
            <person name="Benoit I."/>
            <person name="Brakhage A.A."/>
            <person name="Braus G.H."/>
            <person name="Fischer R."/>
            <person name="Frisvad J.C."/>
            <person name="Goldman G.H."/>
            <person name="Houbraken J."/>
            <person name="Oakley B."/>
            <person name="Pocsi I."/>
            <person name="Scazzocchio C."/>
            <person name="Seiboth B."/>
            <person name="vanKuyk P.A."/>
            <person name="Wortman J."/>
            <person name="Dyer P.S."/>
            <person name="Grigoriev I.V."/>
        </authorList>
    </citation>
    <scope>NUCLEOTIDE SEQUENCE [LARGE SCALE GENOMIC DNA]</scope>
    <source>
        <strain evidence="2">CBS 516.65</strain>
    </source>
</reference>
<dbReference type="AlphaFoldDB" id="A0A1L9V4Z3"/>
<dbReference type="EMBL" id="KV878923">
    <property type="protein sequence ID" value="OJJ79013.1"/>
    <property type="molecule type" value="Genomic_DNA"/>
</dbReference>
<dbReference type="Proteomes" id="UP000184300">
    <property type="component" value="Unassembled WGS sequence"/>
</dbReference>
<protein>
    <submittedName>
        <fullName evidence="1">Uncharacterized protein</fullName>
    </submittedName>
</protein>
<evidence type="ECO:0000313" key="1">
    <source>
        <dbReference type="EMBL" id="OJJ79013.1"/>
    </source>
</evidence>
<keyword evidence="2" id="KW-1185">Reference proteome</keyword>
<name>A0A1L9V4Z3_ASPGL</name>
<accession>A0A1L9V4Z3</accession>
<organism evidence="1 2">
    <name type="scientific">Aspergillus glaucus CBS 516.65</name>
    <dbReference type="NCBI Taxonomy" id="1160497"/>
    <lineage>
        <taxon>Eukaryota</taxon>
        <taxon>Fungi</taxon>
        <taxon>Dikarya</taxon>
        <taxon>Ascomycota</taxon>
        <taxon>Pezizomycotina</taxon>
        <taxon>Eurotiomycetes</taxon>
        <taxon>Eurotiomycetidae</taxon>
        <taxon>Eurotiales</taxon>
        <taxon>Aspergillaceae</taxon>
        <taxon>Aspergillus</taxon>
        <taxon>Aspergillus subgen. Aspergillus</taxon>
    </lineage>
</organism>
<dbReference type="VEuPathDB" id="FungiDB:ASPGLDRAFT_40275"/>
<evidence type="ECO:0000313" key="2">
    <source>
        <dbReference type="Proteomes" id="UP000184300"/>
    </source>
</evidence>
<proteinExistence type="predicted"/>
<dbReference type="GeneID" id="34461461"/>
<gene>
    <name evidence="1" type="ORF">ASPGLDRAFT_40275</name>
</gene>
<sequence length="148" mass="16987">MNSQKEHPSVDAHPPSTHLLLEKPRKWTPAHVQAANVKLIPHVSAEKLVDSHYFPKDGDKGFKRSVGLFSKSVFDQDCTDNREDRFRFGRILGIFEEVLEVPVPSHLHPHIEFLQSIIEASFLIKGGWELSVRQSSKILPRYTSFKYL</sequence>
<dbReference type="RefSeq" id="XP_022395711.1">
    <property type="nucleotide sequence ID" value="XM_022545200.1"/>
</dbReference>